<dbReference type="OrthoDB" id="4251012at2759"/>
<comment type="similarity">
    <text evidence="1">Belongs to the peptidase C48 family.</text>
</comment>
<dbReference type="GO" id="GO:0016929">
    <property type="term" value="F:deSUMOylase activity"/>
    <property type="evidence" value="ECO:0007669"/>
    <property type="project" value="TreeGrafter"/>
</dbReference>
<dbReference type="GO" id="GO:0016746">
    <property type="term" value="F:acyltransferase activity"/>
    <property type="evidence" value="ECO:0007669"/>
    <property type="project" value="InterPro"/>
</dbReference>
<evidence type="ECO:0000256" key="1">
    <source>
        <dbReference type="ARBA" id="ARBA00005234"/>
    </source>
</evidence>
<dbReference type="Pfam" id="PF02902">
    <property type="entry name" value="Peptidase_C48"/>
    <property type="match status" value="1"/>
</dbReference>
<keyword evidence="3" id="KW-0378">Hydrolase</keyword>
<dbReference type="SUPFAM" id="SSF54001">
    <property type="entry name" value="Cysteine proteinases"/>
    <property type="match status" value="1"/>
</dbReference>
<dbReference type="GO" id="GO:0005634">
    <property type="term" value="C:nucleus"/>
    <property type="evidence" value="ECO:0007669"/>
    <property type="project" value="TreeGrafter"/>
</dbReference>
<dbReference type="Proteomes" id="UP000799118">
    <property type="component" value="Unassembled WGS sequence"/>
</dbReference>
<dbReference type="InterPro" id="IPR003653">
    <property type="entry name" value="Peptidase_C48_C"/>
</dbReference>
<dbReference type="EMBL" id="ML769953">
    <property type="protein sequence ID" value="KAE9385703.1"/>
    <property type="molecule type" value="Genomic_DNA"/>
</dbReference>
<feature type="domain" description="Ubiquitin-like protease family profile" evidence="5">
    <location>
        <begin position="144"/>
        <end position="343"/>
    </location>
</feature>
<dbReference type="Gene3D" id="3.40.395.10">
    <property type="entry name" value="Adenoviral Proteinase, Chain A"/>
    <property type="match status" value="1"/>
</dbReference>
<evidence type="ECO:0000256" key="4">
    <source>
        <dbReference type="ARBA" id="ARBA00022807"/>
    </source>
</evidence>
<evidence type="ECO:0000313" key="7">
    <source>
        <dbReference type="Proteomes" id="UP000799118"/>
    </source>
</evidence>
<keyword evidence="2" id="KW-0645">Protease</keyword>
<protein>
    <submittedName>
        <fullName evidence="6">Cysteine proteinase</fullName>
    </submittedName>
</protein>
<evidence type="ECO:0000256" key="3">
    <source>
        <dbReference type="ARBA" id="ARBA00022801"/>
    </source>
</evidence>
<gene>
    <name evidence="6" type="ORF">BT96DRAFT_1006791</name>
</gene>
<dbReference type="PROSITE" id="PS50600">
    <property type="entry name" value="ULP_PROTEASE"/>
    <property type="match status" value="1"/>
</dbReference>
<reference evidence="6" key="1">
    <citation type="journal article" date="2019" name="Environ. Microbiol.">
        <title>Fungal ecological strategies reflected in gene transcription - a case study of two litter decomposers.</title>
        <authorList>
            <person name="Barbi F."/>
            <person name="Kohler A."/>
            <person name="Barry K."/>
            <person name="Baskaran P."/>
            <person name="Daum C."/>
            <person name="Fauchery L."/>
            <person name="Ihrmark K."/>
            <person name="Kuo A."/>
            <person name="LaButti K."/>
            <person name="Lipzen A."/>
            <person name="Morin E."/>
            <person name="Grigoriev I.V."/>
            <person name="Henrissat B."/>
            <person name="Lindahl B."/>
            <person name="Martin F."/>
        </authorList>
    </citation>
    <scope>NUCLEOTIDE SEQUENCE</scope>
    <source>
        <strain evidence="6">JB14</strain>
    </source>
</reference>
<evidence type="ECO:0000313" key="6">
    <source>
        <dbReference type="EMBL" id="KAE9385703.1"/>
    </source>
</evidence>
<dbReference type="InterPro" id="IPR038765">
    <property type="entry name" value="Papain-like_cys_pep_sf"/>
</dbReference>
<dbReference type="GO" id="GO:0006508">
    <property type="term" value="P:proteolysis"/>
    <property type="evidence" value="ECO:0007669"/>
    <property type="project" value="UniProtKB-KW"/>
</dbReference>
<evidence type="ECO:0000256" key="2">
    <source>
        <dbReference type="ARBA" id="ARBA00022670"/>
    </source>
</evidence>
<dbReference type="PANTHER" id="PTHR12606:SF153">
    <property type="entry name" value="ULP1 PROTEASE FAMILY, CARBOXY-TERMINAL DOMAIN PROTEIN"/>
    <property type="match status" value="1"/>
</dbReference>
<dbReference type="AlphaFoldDB" id="A0A6A4GK21"/>
<dbReference type="Gene3D" id="3.40.47.10">
    <property type="match status" value="1"/>
</dbReference>
<keyword evidence="4" id="KW-0788">Thiol protease</keyword>
<keyword evidence="7" id="KW-1185">Reference proteome</keyword>
<name>A0A6A4GK21_9AGAR</name>
<organism evidence="6 7">
    <name type="scientific">Gymnopus androsaceus JB14</name>
    <dbReference type="NCBI Taxonomy" id="1447944"/>
    <lineage>
        <taxon>Eukaryota</taxon>
        <taxon>Fungi</taxon>
        <taxon>Dikarya</taxon>
        <taxon>Basidiomycota</taxon>
        <taxon>Agaricomycotina</taxon>
        <taxon>Agaricomycetes</taxon>
        <taxon>Agaricomycetidae</taxon>
        <taxon>Agaricales</taxon>
        <taxon>Marasmiineae</taxon>
        <taxon>Omphalotaceae</taxon>
        <taxon>Gymnopus</taxon>
    </lineage>
</organism>
<accession>A0A6A4GK21</accession>
<dbReference type="PANTHER" id="PTHR12606">
    <property type="entry name" value="SENTRIN/SUMO-SPECIFIC PROTEASE"/>
    <property type="match status" value="1"/>
</dbReference>
<sequence>MDLLESFLPGSSELLRKNRPTFADCSCLFAIPVPTAKALNDETYYSLTSQLSFLARCIDILKDGRDLRQGILLCLPGHTANPSILIAVNGLTKLLEVALSVQRTTLSGFWRTLDDYLDASREQLAHLISSARVRYPNIGTSITKYVDWKHFATLGVRQWVDDEIINHFVEKWCTQSRATLGLSSFFPVNHLFQDNGNCSKVYSIDQLVGNDTLRYKLLRWANKSRRAQKLATFDQVFIPINGNRNHWYSACIDYKRKCINIYDSLRDLCLTNRCKPPEQRKNKELMMALMWLAETLAVIRSRNEVVHLRGDLADWKYDPHAKVPFQPNMYDCGVHTLWHLRHIIDLGFVDGSLDATHRLRFTDDMVGKRLRLAQELLNEDRWPSRDPEFKSDAYCPELRCFRTALNNIVLSTPILVDLVDIDAIPGHLHSSSPFLSTKARSTLGMDLDFILPGIPENGREIDGIDDKSELAHRIMLTNLLRILGAVKGKKASRQFLTRPTQVILPLSPNHGLFGNDGLYSESKISLETLFQRWASESWGECLCLAGAVIGWTRAMARTFSAKEMAFNILGLMHPLLFSITQVEPIWADLNGGMDRLPDLAEITTRIRSSLMKKSDLRRAIARDNAADYKILNGVDCRTKLSSISPNFRGLIDLEKVIVVTGSGEVGPWGSLHTRWEMEARGEFTIEGAMYPHSGV</sequence>
<dbReference type="GO" id="GO:0016926">
    <property type="term" value="P:protein desumoylation"/>
    <property type="evidence" value="ECO:0007669"/>
    <property type="project" value="TreeGrafter"/>
</dbReference>
<proteinExistence type="inferred from homology"/>
<dbReference type="InterPro" id="IPR016039">
    <property type="entry name" value="Thiolase-like"/>
</dbReference>
<dbReference type="Gene3D" id="6.10.250.1940">
    <property type="match status" value="1"/>
</dbReference>
<dbReference type="Gene3D" id="3.40.50.720">
    <property type="entry name" value="NAD(P)-binding Rossmann-like Domain"/>
    <property type="match status" value="1"/>
</dbReference>
<evidence type="ECO:0000259" key="5">
    <source>
        <dbReference type="PROSITE" id="PS50600"/>
    </source>
</evidence>